<dbReference type="PANTHER" id="PTHR43591:SF24">
    <property type="entry name" value="2-METHOXY-6-POLYPRENYL-1,4-BENZOQUINOL METHYLASE, MITOCHONDRIAL"/>
    <property type="match status" value="1"/>
</dbReference>
<protein>
    <recommendedName>
        <fullName evidence="1">Methyltransferase domain-containing protein</fullName>
    </recommendedName>
</protein>
<dbReference type="InterPro" id="IPR029063">
    <property type="entry name" value="SAM-dependent_MTases_sf"/>
</dbReference>
<organism evidence="2 3">
    <name type="scientific">Acetobacterium bakii</name>
    <dbReference type="NCBI Taxonomy" id="52689"/>
    <lineage>
        <taxon>Bacteria</taxon>
        <taxon>Bacillati</taxon>
        <taxon>Bacillota</taxon>
        <taxon>Clostridia</taxon>
        <taxon>Eubacteriales</taxon>
        <taxon>Eubacteriaceae</taxon>
        <taxon>Acetobacterium</taxon>
    </lineage>
</organism>
<dbReference type="PANTHER" id="PTHR43591">
    <property type="entry name" value="METHYLTRANSFERASE"/>
    <property type="match status" value="1"/>
</dbReference>
<keyword evidence="3" id="KW-1185">Reference proteome</keyword>
<gene>
    <name evidence="2" type="ORF">AKG39_10315</name>
</gene>
<dbReference type="RefSeq" id="WP_050740317.1">
    <property type="nucleotide sequence ID" value="NZ_LGYO01000023.1"/>
</dbReference>
<dbReference type="EMBL" id="LGYO01000023">
    <property type="protein sequence ID" value="KNZ41743.1"/>
    <property type="molecule type" value="Genomic_DNA"/>
</dbReference>
<sequence>METSLVYQFNAKAYDILELTYFRKKASSPRNAVISMLGNGSLNILDMCTGTGTNAIAIAKANRNAKVIGIDISKEMLTMAKQKLEKDSTPNIEVYEMDAANMQFSKDKFDIVLISLVLHELSDELAGKMIAEAKRVLKPDGKLIVVEWEEPDSRLAKLAFYAIKKMEHQGFEDFLKLNMYDYFEKHSFQIAKIVHCDYSKVITLLKKAKN</sequence>
<reference evidence="3" key="1">
    <citation type="submission" date="2015-07" db="EMBL/GenBank/DDBJ databases">
        <title>Draft genome sequence of Acetobacterium bakii DSM 8293, a potential psychrophilic chemical producer through syngas fermentation.</title>
        <authorList>
            <person name="Song Y."/>
            <person name="Hwang S."/>
            <person name="Cho B.-K."/>
        </authorList>
    </citation>
    <scope>NUCLEOTIDE SEQUENCE [LARGE SCALE GENOMIC DNA]</scope>
    <source>
        <strain evidence="3">DSM 8239</strain>
    </source>
</reference>
<dbReference type="InterPro" id="IPR041698">
    <property type="entry name" value="Methyltransf_25"/>
</dbReference>
<dbReference type="Pfam" id="PF13649">
    <property type="entry name" value="Methyltransf_25"/>
    <property type="match status" value="1"/>
</dbReference>
<accession>A0A0L6TZS3</accession>
<dbReference type="Proteomes" id="UP000036873">
    <property type="component" value="Unassembled WGS sequence"/>
</dbReference>
<name>A0A0L6TZS3_9FIRM</name>
<evidence type="ECO:0000259" key="1">
    <source>
        <dbReference type="Pfam" id="PF13649"/>
    </source>
</evidence>
<dbReference type="SUPFAM" id="SSF53335">
    <property type="entry name" value="S-adenosyl-L-methionine-dependent methyltransferases"/>
    <property type="match status" value="1"/>
</dbReference>
<dbReference type="CDD" id="cd02440">
    <property type="entry name" value="AdoMet_MTases"/>
    <property type="match status" value="1"/>
</dbReference>
<comment type="caution">
    <text evidence="2">The sequence shown here is derived from an EMBL/GenBank/DDBJ whole genome shotgun (WGS) entry which is preliminary data.</text>
</comment>
<proteinExistence type="predicted"/>
<dbReference type="GO" id="GO:0008168">
    <property type="term" value="F:methyltransferase activity"/>
    <property type="evidence" value="ECO:0007669"/>
    <property type="project" value="TreeGrafter"/>
</dbReference>
<evidence type="ECO:0000313" key="2">
    <source>
        <dbReference type="EMBL" id="KNZ41743.1"/>
    </source>
</evidence>
<evidence type="ECO:0000313" key="3">
    <source>
        <dbReference type="Proteomes" id="UP000036873"/>
    </source>
</evidence>
<dbReference type="STRING" id="52689.AKG39_10315"/>
<dbReference type="AlphaFoldDB" id="A0A0L6TZS3"/>
<feature type="domain" description="Methyltransferase" evidence="1">
    <location>
        <begin position="44"/>
        <end position="141"/>
    </location>
</feature>
<dbReference type="Gene3D" id="3.40.50.150">
    <property type="entry name" value="Vaccinia Virus protein VP39"/>
    <property type="match status" value="1"/>
</dbReference>